<dbReference type="OrthoDB" id="9759743at2"/>
<keyword evidence="3 12" id="KW-0479">Metal-binding</keyword>
<feature type="region of interest" description="Disordered" evidence="14">
    <location>
        <begin position="1"/>
        <end position="38"/>
    </location>
</feature>
<dbReference type="Pfam" id="PF00141">
    <property type="entry name" value="peroxidase"/>
    <property type="match status" value="2"/>
</dbReference>
<dbReference type="AlphaFoldDB" id="A0A563ELL0"/>
<dbReference type="RefSeq" id="WP_146357114.1">
    <property type="nucleotide sequence ID" value="NZ_VOBR01000023.1"/>
</dbReference>
<feature type="active site" description="Proton acceptor" evidence="12">
    <location>
        <position position="109"/>
    </location>
</feature>
<evidence type="ECO:0000256" key="6">
    <source>
        <dbReference type="ARBA" id="ARBA00023324"/>
    </source>
</evidence>
<dbReference type="CDD" id="cd08200">
    <property type="entry name" value="catalase_peroxidase_2"/>
    <property type="match status" value="1"/>
</dbReference>
<comment type="catalytic activity">
    <reaction evidence="8 12 13">
        <text>H2O2 + AH2 = A + 2 H2O</text>
        <dbReference type="Rhea" id="RHEA:30275"/>
        <dbReference type="ChEBI" id="CHEBI:13193"/>
        <dbReference type="ChEBI" id="CHEBI:15377"/>
        <dbReference type="ChEBI" id="CHEBI:16240"/>
        <dbReference type="ChEBI" id="CHEBI:17499"/>
        <dbReference type="EC" id="1.11.1.21"/>
    </reaction>
</comment>
<evidence type="ECO:0000256" key="7">
    <source>
        <dbReference type="ARBA" id="ARBA00049145"/>
    </source>
</evidence>
<dbReference type="CDD" id="cd00649">
    <property type="entry name" value="catalase_peroxidase_1"/>
    <property type="match status" value="1"/>
</dbReference>
<evidence type="ECO:0000256" key="10">
    <source>
        <dbReference type="ARBA" id="ARBA00067012"/>
    </source>
</evidence>
<evidence type="ECO:0000256" key="12">
    <source>
        <dbReference type="HAMAP-Rule" id="MF_01961"/>
    </source>
</evidence>
<sequence>MSDSPNAVVGEMNEEGAGGCPVSAGRFNHPTEGGSNRDWWPNQLNLKILRKHPAVANPMGGDFDYAAEFNSLDLDALARDVDEVMTTSQEWWPADFGHYGPFMIRMAWHSAGTYRTHDGRGGAGAGMQRFAPLNSWPDNGNLDKARRLLWPVKKKYGRKISWADLMIFAGNRALETMGFKTFGFAGGRADVWEPDEDVYWGPERTWLGDERYSGDRDLENPLAAVQMGLIYVNPEGPNGNPDPLAAARDIRDTFGRMAMNDEETVALIAGGHTFGKTHGAADPDKYVSAEPEGAPLEEQGFGWANSFGSGKGRDAITSGLEVTWTSTPTQWGNKFFENLFAHEWELTRSPAGAQQWKPKNDAAANTVPDPEDGTLNRRPMMLTTDLALRFDPIYEPISRRFLENPEAFADAFARAWFKLTHRDMGPIQRYLGPQVPQEELLWQDRVPAVDHELVNADDIAALKSQLLGSGLSVSQLVSTAWASASTFRGSDKRGGANGARIRLEPQRGWEVNNPDELAQVLRTLEGIQESFNAGGKKISLADLIVLGGCAAVEQAAKNAGHDVQVPFTPGRTDATQEQTDAESFAALEPTIDGFRNYRGKGHRLPSEFLLVDRANLLTLSAPEMTVLVGGLRVLGANYQQSAVGVLTSAPETLTNDFFANLLDMGTEWKSTSDETFEALDRATGEVKWTGSRVDLLFGSNSELRAVAEVYASDDSKEKFVLDFIAAWDKVMNLDRFDIA</sequence>
<comment type="similarity">
    <text evidence="9 12 13">Belongs to the peroxidase family. Peroxidase/catalase subfamily.</text>
</comment>
<evidence type="ECO:0000256" key="4">
    <source>
        <dbReference type="ARBA" id="ARBA00023002"/>
    </source>
</evidence>
<feature type="region of interest" description="Disordered" evidence="14">
    <location>
        <begin position="353"/>
        <end position="376"/>
    </location>
</feature>
<feature type="site" description="Transition state stabilizer" evidence="12">
    <location>
        <position position="105"/>
    </location>
</feature>
<evidence type="ECO:0000259" key="15">
    <source>
        <dbReference type="PROSITE" id="PS50873"/>
    </source>
</evidence>
<gene>
    <name evidence="12 16" type="primary">katG</name>
    <name evidence="16" type="ORF">FKR81_30515</name>
</gene>
<evidence type="ECO:0000256" key="1">
    <source>
        <dbReference type="ARBA" id="ARBA00022559"/>
    </source>
</evidence>
<dbReference type="FunFam" id="1.10.420.10:FF:000004">
    <property type="entry name" value="Catalase-peroxidase"/>
    <property type="match status" value="1"/>
</dbReference>
<evidence type="ECO:0000256" key="11">
    <source>
        <dbReference type="ARBA" id="ARBA00074141"/>
    </source>
</evidence>
<dbReference type="PROSITE" id="PS00436">
    <property type="entry name" value="PEROXIDASE_2"/>
    <property type="match status" value="1"/>
</dbReference>
<dbReference type="NCBIfam" id="TIGR00198">
    <property type="entry name" value="cat_per_HPI"/>
    <property type="match status" value="1"/>
</dbReference>
<comment type="subunit">
    <text evidence="12">Homodimer or homotetramer.</text>
</comment>
<keyword evidence="1 12" id="KW-0575">Peroxidase</keyword>
<comment type="cofactor">
    <cofactor evidence="12">
        <name>heme b</name>
        <dbReference type="ChEBI" id="CHEBI:60344"/>
    </cofactor>
    <text evidence="12">Binds 1 heme b (iron(II)-protoporphyrin IX) group per dimer.</text>
</comment>
<evidence type="ECO:0000256" key="14">
    <source>
        <dbReference type="SAM" id="MobiDB-lite"/>
    </source>
</evidence>
<dbReference type="FunFam" id="1.10.420.10:FF:000002">
    <property type="entry name" value="Catalase-peroxidase"/>
    <property type="match status" value="1"/>
</dbReference>
<evidence type="ECO:0000256" key="5">
    <source>
        <dbReference type="ARBA" id="ARBA00023004"/>
    </source>
</evidence>
<comment type="catalytic activity">
    <reaction evidence="7 12 13">
        <text>2 H2O2 = O2 + 2 H2O</text>
        <dbReference type="Rhea" id="RHEA:20309"/>
        <dbReference type="ChEBI" id="CHEBI:15377"/>
        <dbReference type="ChEBI" id="CHEBI:15379"/>
        <dbReference type="ChEBI" id="CHEBI:16240"/>
        <dbReference type="EC" id="1.11.1.21"/>
    </reaction>
</comment>
<dbReference type="GO" id="GO:0005829">
    <property type="term" value="C:cytosol"/>
    <property type="evidence" value="ECO:0007669"/>
    <property type="project" value="TreeGrafter"/>
</dbReference>
<dbReference type="Gene3D" id="1.10.520.10">
    <property type="match status" value="2"/>
</dbReference>
<keyword evidence="2 12" id="KW-0349">Heme</keyword>
<evidence type="ECO:0000256" key="13">
    <source>
        <dbReference type="RuleBase" id="RU003451"/>
    </source>
</evidence>
<comment type="caution">
    <text evidence="12">Lacks conserved residue(s) required for the propagation of feature annotation.</text>
</comment>
<proteinExistence type="inferred from homology"/>
<dbReference type="GO" id="GO:0004096">
    <property type="term" value="F:catalase activity"/>
    <property type="evidence" value="ECO:0007669"/>
    <property type="project" value="UniProtKB-UniRule"/>
</dbReference>
<evidence type="ECO:0000256" key="2">
    <source>
        <dbReference type="ARBA" id="ARBA00022617"/>
    </source>
</evidence>
<dbReference type="NCBIfam" id="NF011635">
    <property type="entry name" value="PRK15061.1"/>
    <property type="match status" value="1"/>
</dbReference>
<dbReference type="PRINTS" id="PR00458">
    <property type="entry name" value="PEROXIDASE"/>
</dbReference>
<feature type="binding site" description="axial binding residue" evidence="12">
    <location>
        <position position="272"/>
    </location>
    <ligand>
        <name>heme b</name>
        <dbReference type="ChEBI" id="CHEBI:60344"/>
    </ligand>
    <ligandPart>
        <name>Fe</name>
        <dbReference type="ChEBI" id="CHEBI:18248"/>
    </ligandPart>
</feature>
<keyword evidence="17" id="KW-1185">Reference proteome</keyword>
<dbReference type="PANTHER" id="PTHR30555">
    <property type="entry name" value="HYDROPEROXIDASE I, BIFUNCTIONAL CATALASE-PEROXIDASE"/>
    <property type="match status" value="1"/>
</dbReference>
<dbReference type="EC" id="1.11.1.21" evidence="10 12"/>
<accession>A0A563ELL0</accession>
<dbReference type="InterPro" id="IPR010255">
    <property type="entry name" value="Haem_peroxidase_sf"/>
</dbReference>
<dbReference type="InterPro" id="IPR019794">
    <property type="entry name" value="Peroxidases_AS"/>
</dbReference>
<keyword evidence="5 12" id="KW-0408">Iron</keyword>
<comment type="caution">
    <text evidence="16">The sequence shown here is derived from an EMBL/GenBank/DDBJ whole genome shotgun (WGS) entry which is preliminary data.</text>
</comment>
<organism evidence="16 17">
    <name type="scientific">Lentzea tibetensis</name>
    <dbReference type="NCBI Taxonomy" id="2591470"/>
    <lineage>
        <taxon>Bacteria</taxon>
        <taxon>Bacillati</taxon>
        <taxon>Actinomycetota</taxon>
        <taxon>Actinomycetes</taxon>
        <taxon>Pseudonocardiales</taxon>
        <taxon>Pseudonocardiaceae</taxon>
        <taxon>Lentzea</taxon>
    </lineage>
</organism>
<dbReference type="PROSITE" id="PS50873">
    <property type="entry name" value="PEROXIDASE_4"/>
    <property type="match status" value="1"/>
</dbReference>
<keyword evidence="6 12" id="KW-0376">Hydrogen peroxide</keyword>
<evidence type="ECO:0000313" key="16">
    <source>
        <dbReference type="EMBL" id="TWP48000.1"/>
    </source>
</evidence>
<comment type="function">
    <text evidence="12">Bifunctional enzyme with both catalase and broad-spectrum peroxidase activity.</text>
</comment>
<dbReference type="InterPro" id="IPR002016">
    <property type="entry name" value="Haem_peroxidase"/>
</dbReference>
<dbReference type="GO" id="GO:0046872">
    <property type="term" value="F:metal ion binding"/>
    <property type="evidence" value="ECO:0007669"/>
    <property type="project" value="UniProtKB-KW"/>
</dbReference>
<dbReference type="GO" id="GO:0042744">
    <property type="term" value="P:hydrogen peroxide catabolic process"/>
    <property type="evidence" value="ECO:0007669"/>
    <property type="project" value="UniProtKB-KW"/>
</dbReference>
<dbReference type="SUPFAM" id="SSF48113">
    <property type="entry name" value="Heme-dependent peroxidases"/>
    <property type="match status" value="2"/>
</dbReference>
<dbReference type="GO" id="GO:0020037">
    <property type="term" value="F:heme binding"/>
    <property type="evidence" value="ECO:0007669"/>
    <property type="project" value="InterPro"/>
</dbReference>
<keyword evidence="4 12" id="KW-0560">Oxidoreductase</keyword>
<name>A0A563ELL0_9PSEU</name>
<reference evidence="16 17" key="1">
    <citation type="submission" date="2019-07" db="EMBL/GenBank/DDBJ databases">
        <title>Lentzea xizangensis sp. nov., isolated from Qinghai-Tibetan Plateau Soils.</title>
        <authorList>
            <person name="Huang J."/>
        </authorList>
    </citation>
    <scope>NUCLEOTIDE SEQUENCE [LARGE SCALE GENOMIC DNA]</scope>
    <source>
        <strain evidence="16 17">FXJ1.1311</strain>
    </source>
</reference>
<protein>
    <recommendedName>
        <fullName evidence="11 12">Catalase-peroxidase</fullName>
        <shortName evidence="12">CP</shortName>
        <ecNumber evidence="10 12">1.11.1.21</ecNumber>
    </recommendedName>
    <alternativeName>
        <fullName evidence="12">Peroxidase/catalase</fullName>
    </alternativeName>
</protein>
<dbReference type="Gene3D" id="1.10.420.10">
    <property type="entry name" value="Peroxidase, domain 2"/>
    <property type="match status" value="2"/>
</dbReference>
<dbReference type="PROSITE" id="PS00435">
    <property type="entry name" value="PEROXIDASE_1"/>
    <property type="match status" value="1"/>
</dbReference>
<comment type="PTM">
    <text evidence="12">Formation of the three residue Trp-Tyr-Met cross-link is important for the catalase, but not the peroxidase activity of the enzyme.</text>
</comment>
<dbReference type="GO" id="GO:0070301">
    <property type="term" value="P:cellular response to hydrogen peroxide"/>
    <property type="evidence" value="ECO:0007669"/>
    <property type="project" value="TreeGrafter"/>
</dbReference>
<dbReference type="InterPro" id="IPR019793">
    <property type="entry name" value="Peroxidases_heam-ligand_BS"/>
</dbReference>
<dbReference type="EMBL" id="VOBR01000023">
    <property type="protein sequence ID" value="TWP48000.1"/>
    <property type="molecule type" value="Genomic_DNA"/>
</dbReference>
<feature type="cross-link" description="Tryptophyl-tyrosyl-methioninium (Tyr-Met) (with Trp-108)" evidence="12">
    <location>
        <begin position="231"/>
        <end position="257"/>
    </location>
</feature>
<feature type="domain" description="Plant heme peroxidase family profile" evidence="15">
    <location>
        <begin position="142"/>
        <end position="429"/>
    </location>
</feature>
<dbReference type="HAMAP" id="MF_01961">
    <property type="entry name" value="Catal_peroxid"/>
    <property type="match status" value="1"/>
</dbReference>
<dbReference type="InterPro" id="IPR000763">
    <property type="entry name" value="Catalase_peroxidase"/>
</dbReference>
<dbReference type="FunFam" id="1.10.520.10:FF:000002">
    <property type="entry name" value="Catalase-peroxidase"/>
    <property type="match status" value="1"/>
</dbReference>
<evidence type="ECO:0000256" key="9">
    <source>
        <dbReference type="ARBA" id="ARBA00060838"/>
    </source>
</evidence>
<dbReference type="PANTHER" id="PTHR30555:SF0">
    <property type="entry name" value="CATALASE-PEROXIDASE"/>
    <property type="match status" value="1"/>
</dbReference>
<evidence type="ECO:0000313" key="17">
    <source>
        <dbReference type="Proteomes" id="UP000316639"/>
    </source>
</evidence>
<dbReference type="PRINTS" id="PR00460">
    <property type="entry name" value="BPEROXIDASE"/>
</dbReference>
<dbReference type="Proteomes" id="UP000316639">
    <property type="component" value="Unassembled WGS sequence"/>
</dbReference>
<evidence type="ECO:0000256" key="8">
    <source>
        <dbReference type="ARBA" id="ARBA00051651"/>
    </source>
</evidence>
<evidence type="ECO:0000256" key="3">
    <source>
        <dbReference type="ARBA" id="ARBA00022723"/>
    </source>
</evidence>